<keyword evidence="2 7" id="KW-0055">Arginine biosynthesis</keyword>
<comment type="similarity">
    <text evidence="7">Belongs to the NAGSA dehydrogenase family. Type 1 subfamily.</text>
</comment>
<sequence>METIKTAVLGASGYTGIELLRLLFAHPAVEVSAITSRANAGQALSSGLPRFKGVEGADIEFIMPDMEAVVATGAQTAFLALPHGMAADYALPLLEKGLRVIDLSADFRLNDAAVYEEFYGQAHPAPEWLPKAVYGMPELYRDEIAASQLIASPGCYPTSIILPLVPLLRAGLLDTKSLVVSSLSGVSGAGRTASLPIIFSEVNESLRAYGLPKHRHLSEIEQELSLAAGEQVMITFTPHLVPVTRGIHSTITASLKGSFEEVTAALEAAYQDEPFVRLLGAGVAADTANVTRTNFVDVGWHHDQRTNRLVLTSAEDNLTKGASGQAVQSFNLLHDLPATTGLMNL</sequence>
<dbReference type="PROSITE" id="PS01224">
    <property type="entry name" value="ARGC"/>
    <property type="match status" value="1"/>
</dbReference>
<dbReference type="InterPro" id="IPR036291">
    <property type="entry name" value="NAD(P)-bd_dom_sf"/>
</dbReference>
<protein>
    <recommendedName>
        <fullName evidence="7">N-acetyl-gamma-glutamyl-phosphate reductase</fullName>
        <shortName evidence="7">AGPR</shortName>
        <ecNumber evidence="7">1.2.1.38</ecNumber>
    </recommendedName>
    <alternativeName>
        <fullName evidence="7">N-acetyl-glutamate semialdehyde dehydrogenase</fullName>
        <shortName evidence="7">NAGSA dehydrogenase</shortName>
    </alternativeName>
</protein>
<dbReference type="GO" id="GO:0051287">
    <property type="term" value="F:NAD binding"/>
    <property type="evidence" value="ECO:0007669"/>
    <property type="project" value="InterPro"/>
</dbReference>
<dbReference type="PANTHER" id="PTHR32338:SF10">
    <property type="entry name" value="N-ACETYL-GAMMA-GLUTAMYL-PHOSPHATE REDUCTASE, CHLOROPLASTIC-RELATED"/>
    <property type="match status" value="1"/>
</dbReference>
<dbReference type="InterPro" id="IPR050085">
    <property type="entry name" value="AGPR"/>
</dbReference>
<organism evidence="10 11">
    <name type="scientific">Roseibacillus persicicus</name>
    <dbReference type="NCBI Taxonomy" id="454148"/>
    <lineage>
        <taxon>Bacteria</taxon>
        <taxon>Pseudomonadati</taxon>
        <taxon>Verrucomicrobiota</taxon>
        <taxon>Verrucomicrobiia</taxon>
        <taxon>Verrucomicrobiales</taxon>
        <taxon>Verrucomicrobiaceae</taxon>
        <taxon>Roseibacillus</taxon>
    </lineage>
</organism>
<dbReference type="HAMAP" id="MF_00150">
    <property type="entry name" value="ArgC_type1"/>
    <property type="match status" value="1"/>
</dbReference>
<dbReference type="EC" id="1.2.1.38" evidence="7"/>
<evidence type="ECO:0000256" key="4">
    <source>
        <dbReference type="ARBA" id="ARBA00022857"/>
    </source>
</evidence>
<dbReference type="RefSeq" id="WP_189568859.1">
    <property type="nucleotide sequence ID" value="NZ_BMXI01000005.1"/>
</dbReference>
<evidence type="ECO:0000313" key="11">
    <source>
        <dbReference type="Proteomes" id="UP000644507"/>
    </source>
</evidence>
<dbReference type="SMART" id="SM00859">
    <property type="entry name" value="Semialdhyde_dh"/>
    <property type="match status" value="1"/>
</dbReference>
<dbReference type="Gene3D" id="3.30.360.10">
    <property type="entry name" value="Dihydrodipicolinate Reductase, domain 2"/>
    <property type="match status" value="1"/>
</dbReference>
<dbReference type="InterPro" id="IPR000706">
    <property type="entry name" value="AGPR_type-1"/>
</dbReference>
<dbReference type="Pfam" id="PF22698">
    <property type="entry name" value="Semialdhyde_dhC_1"/>
    <property type="match status" value="1"/>
</dbReference>
<feature type="active site" evidence="7 8">
    <location>
        <position position="155"/>
    </location>
</feature>
<comment type="pathway">
    <text evidence="1 7">Amino-acid biosynthesis; L-arginine biosynthesis; N(2)-acetyl-L-ornithine from L-glutamate: step 3/4.</text>
</comment>
<dbReference type="AlphaFoldDB" id="A0A918TI96"/>
<dbReference type="SUPFAM" id="SSF51735">
    <property type="entry name" value="NAD(P)-binding Rossmann-fold domains"/>
    <property type="match status" value="1"/>
</dbReference>
<keyword evidence="7" id="KW-0963">Cytoplasm</keyword>
<comment type="subcellular location">
    <subcellularLocation>
        <location evidence="7">Cytoplasm</location>
    </subcellularLocation>
</comment>
<evidence type="ECO:0000256" key="1">
    <source>
        <dbReference type="ARBA" id="ARBA00004862"/>
    </source>
</evidence>
<evidence type="ECO:0000256" key="3">
    <source>
        <dbReference type="ARBA" id="ARBA00022605"/>
    </source>
</evidence>
<dbReference type="PANTHER" id="PTHR32338">
    <property type="entry name" value="N-ACETYL-GAMMA-GLUTAMYL-PHOSPHATE REDUCTASE, CHLOROPLASTIC-RELATED-RELATED"/>
    <property type="match status" value="1"/>
</dbReference>
<keyword evidence="5 7" id="KW-0560">Oxidoreductase</keyword>
<dbReference type="GO" id="GO:0070401">
    <property type="term" value="F:NADP+ binding"/>
    <property type="evidence" value="ECO:0007669"/>
    <property type="project" value="InterPro"/>
</dbReference>
<evidence type="ECO:0000256" key="8">
    <source>
        <dbReference type="PROSITE-ProRule" id="PRU10010"/>
    </source>
</evidence>
<keyword evidence="11" id="KW-1185">Reference proteome</keyword>
<evidence type="ECO:0000256" key="7">
    <source>
        <dbReference type="HAMAP-Rule" id="MF_00150"/>
    </source>
</evidence>
<dbReference type="SUPFAM" id="SSF55347">
    <property type="entry name" value="Glyceraldehyde-3-phosphate dehydrogenase-like, C-terminal domain"/>
    <property type="match status" value="1"/>
</dbReference>
<reference evidence="10" key="1">
    <citation type="journal article" date="2014" name="Int. J. Syst. Evol. Microbiol.">
        <title>Complete genome sequence of Corynebacterium casei LMG S-19264T (=DSM 44701T), isolated from a smear-ripened cheese.</title>
        <authorList>
            <consortium name="US DOE Joint Genome Institute (JGI-PGF)"/>
            <person name="Walter F."/>
            <person name="Albersmeier A."/>
            <person name="Kalinowski J."/>
            <person name="Ruckert C."/>
        </authorList>
    </citation>
    <scope>NUCLEOTIDE SEQUENCE</scope>
    <source>
        <strain evidence="10">KCTC 12988</strain>
    </source>
</reference>
<evidence type="ECO:0000313" key="10">
    <source>
        <dbReference type="EMBL" id="GHC49268.1"/>
    </source>
</evidence>
<gene>
    <name evidence="7 10" type="primary">argC</name>
    <name evidence="10" type="ORF">GCM10007100_13980</name>
</gene>
<comment type="function">
    <text evidence="7">Catalyzes the NADPH-dependent reduction of N-acetyl-5-glutamyl phosphate to yield N-acetyl-L-glutamate 5-semialdehyde.</text>
</comment>
<dbReference type="EMBL" id="BMXI01000005">
    <property type="protein sequence ID" value="GHC49268.1"/>
    <property type="molecule type" value="Genomic_DNA"/>
</dbReference>
<dbReference type="InterPro" id="IPR058924">
    <property type="entry name" value="AGPR_dimerisation_dom"/>
</dbReference>
<dbReference type="GO" id="GO:0006526">
    <property type="term" value="P:L-arginine biosynthetic process"/>
    <property type="evidence" value="ECO:0007669"/>
    <property type="project" value="UniProtKB-UniRule"/>
</dbReference>
<proteinExistence type="inferred from homology"/>
<dbReference type="FunFam" id="3.30.360.10:FF:000014">
    <property type="entry name" value="N-acetyl-gamma-glutamyl-phosphate reductase"/>
    <property type="match status" value="1"/>
</dbReference>
<dbReference type="InterPro" id="IPR000534">
    <property type="entry name" value="Semialdehyde_DH_NAD-bd"/>
</dbReference>
<evidence type="ECO:0000256" key="2">
    <source>
        <dbReference type="ARBA" id="ARBA00022571"/>
    </source>
</evidence>
<dbReference type="CDD" id="cd23934">
    <property type="entry name" value="AGPR_1_C"/>
    <property type="match status" value="1"/>
</dbReference>
<comment type="catalytic activity">
    <reaction evidence="6 7">
        <text>N-acetyl-L-glutamate 5-semialdehyde + phosphate + NADP(+) = N-acetyl-L-glutamyl 5-phosphate + NADPH + H(+)</text>
        <dbReference type="Rhea" id="RHEA:21588"/>
        <dbReference type="ChEBI" id="CHEBI:15378"/>
        <dbReference type="ChEBI" id="CHEBI:29123"/>
        <dbReference type="ChEBI" id="CHEBI:43474"/>
        <dbReference type="ChEBI" id="CHEBI:57783"/>
        <dbReference type="ChEBI" id="CHEBI:57936"/>
        <dbReference type="ChEBI" id="CHEBI:58349"/>
        <dbReference type="EC" id="1.2.1.38"/>
    </reaction>
</comment>
<dbReference type="GO" id="GO:0005737">
    <property type="term" value="C:cytoplasm"/>
    <property type="evidence" value="ECO:0007669"/>
    <property type="project" value="UniProtKB-SubCell"/>
</dbReference>
<reference evidence="10" key="2">
    <citation type="submission" date="2020-09" db="EMBL/GenBank/DDBJ databases">
        <authorList>
            <person name="Sun Q."/>
            <person name="Kim S."/>
        </authorList>
    </citation>
    <scope>NUCLEOTIDE SEQUENCE</scope>
    <source>
        <strain evidence="10">KCTC 12988</strain>
    </source>
</reference>
<accession>A0A918TI96</accession>
<name>A0A918TI96_9BACT</name>
<dbReference type="InterPro" id="IPR023013">
    <property type="entry name" value="AGPR_AS"/>
</dbReference>
<evidence type="ECO:0000256" key="5">
    <source>
        <dbReference type="ARBA" id="ARBA00023002"/>
    </source>
</evidence>
<dbReference type="NCBIfam" id="TIGR01850">
    <property type="entry name" value="argC"/>
    <property type="match status" value="1"/>
</dbReference>
<feature type="domain" description="Semialdehyde dehydrogenase NAD-binding" evidence="9">
    <location>
        <begin position="5"/>
        <end position="147"/>
    </location>
</feature>
<keyword evidence="4 7" id="KW-0521">NADP</keyword>
<dbReference type="Gene3D" id="3.40.50.720">
    <property type="entry name" value="NAD(P)-binding Rossmann-like Domain"/>
    <property type="match status" value="1"/>
</dbReference>
<dbReference type="CDD" id="cd17895">
    <property type="entry name" value="AGPR_1_N"/>
    <property type="match status" value="1"/>
</dbReference>
<comment type="caution">
    <text evidence="10">The sequence shown here is derived from an EMBL/GenBank/DDBJ whole genome shotgun (WGS) entry which is preliminary data.</text>
</comment>
<keyword evidence="3 7" id="KW-0028">Amino-acid biosynthesis</keyword>
<dbReference type="Pfam" id="PF01118">
    <property type="entry name" value="Semialdhyde_dh"/>
    <property type="match status" value="1"/>
</dbReference>
<dbReference type="GO" id="GO:0003942">
    <property type="term" value="F:N-acetyl-gamma-glutamyl-phosphate reductase activity"/>
    <property type="evidence" value="ECO:0007669"/>
    <property type="project" value="UniProtKB-UniRule"/>
</dbReference>
<evidence type="ECO:0000259" key="9">
    <source>
        <dbReference type="SMART" id="SM00859"/>
    </source>
</evidence>
<evidence type="ECO:0000256" key="6">
    <source>
        <dbReference type="ARBA" id="ARBA00050557"/>
    </source>
</evidence>
<dbReference type="Proteomes" id="UP000644507">
    <property type="component" value="Unassembled WGS sequence"/>
</dbReference>